<dbReference type="Proteomes" id="UP000467840">
    <property type="component" value="Chromosome 7"/>
</dbReference>
<feature type="repeat" description="TPR" evidence="1">
    <location>
        <begin position="489"/>
        <end position="522"/>
    </location>
</feature>
<proteinExistence type="predicted"/>
<dbReference type="EMBL" id="JAAGAX010000013">
    <property type="protein sequence ID" value="KAF2294058.1"/>
    <property type="molecule type" value="Genomic_DNA"/>
</dbReference>
<dbReference type="SUPFAM" id="SSF48452">
    <property type="entry name" value="TPR-like"/>
    <property type="match status" value="1"/>
</dbReference>
<gene>
    <name evidence="3" type="ORF">GH714_007162</name>
</gene>
<comment type="caution">
    <text evidence="3">The sequence shown here is derived from an EMBL/GenBank/DDBJ whole genome shotgun (WGS) entry which is preliminary data.</text>
</comment>
<dbReference type="InterPro" id="IPR036928">
    <property type="entry name" value="AS_sf"/>
</dbReference>
<dbReference type="PROSITE" id="PS50005">
    <property type="entry name" value="TPR"/>
    <property type="match status" value="2"/>
</dbReference>
<reference evidence="3 4" key="1">
    <citation type="journal article" date="2020" name="Mol. Plant">
        <title>The Chromosome-Based Rubber Tree Genome Provides New Insights into Spurge Genome Evolution and Rubber Biosynthesis.</title>
        <authorList>
            <person name="Liu J."/>
            <person name="Shi C."/>
            <person name="Shi C.C."/>
            <person name="Li W."/>
            <person name="Zhang Q.J."/>
            <person name="Zhang Y."/>
            <person name="Li K."/>
            <person name="Lu H.F."/>
            <person name="Shi C."/>
            <person name="Zhu S.T."/>
            <person name="Xiao Z.Y."/>
            <person name="Nan H."/>
            <person name="Yue Y."/>
            <person name="Zhu X.G."/>
            <person name="Wu Y."/>
            <person name="Hong X.N."/>
            <person name="Fan G.Y."/>
            <person name="Tong Y."/>
            <person name="Zhang D."/>
            <person name="Mao C.L."/>
            <person name="Liu Y.L."/>
            <person name="Hao S.J."/>
            <person name="Liu W.Q."/>
            <person name="Lv M.Q."/>
            <person name="Zhang H.B."/>
            <person name="Liu Y."/>
            <person name="Hu-Tang G.R."/>
            <person name="Wang J.P."/>
            <person name="Wang J.H."/>
            <person name="Sun Y.H."/>
            <person name="Ni S.B."/>
            <person name="Chen W.B."/>
            <person name="Zhang X.C."/>
            <person name="Jiao Y.N."/>
            <person name="Eichler E.E."/>
            <person name="Li G.H."/>
            <person name="Liu X."/>
            <person name="Gao L.Z."/>
        </authorList>
    </citation>
    <scope>NUCLEOTIDE SEQUENCE [LARGE SCALE GENOMIC DNA]</scope>
    <source>
        <strain evidence="4">cv. GT1</strain>
        <tissue evidence="3">Leaf</tissue>
    </source>
</reference>
<dbReference type="InterPro" id="IPR011990">
    <property type="entry name" value="TPR-like_helical_dom_sf"/>
</dbReference>
<accession>A0A6A6L1F4</accession>
<protein>
    <recommendedName>
        <fullName evidence="2">Amidase domain-containing protein</fullName>
    </recommendedName>
</protein>
<dbReference type="Gene3D" id="1.25.40.10">
    <property type="entry name" value="Tetratricopeptide repeat domain"/>
    <property type="match status" value="1"/>
</dbReference>
<name>A0A6A6L1F4_HEVBR</name>
<dbReference type="AlphaFoldDB" id="A0A6A6L1F4"/>
<dbReference type="Gene3D" id="3.90.1300.10">
    <property type="entry name" value="Amidase signature (AS) domain"/>
    <property type="match status" value="1"/>
</dbReference>
<evidence type="ECO:0000256" key="1">
    <source>
        <dbReference type="PROSITE-ProRule" id="PRU00339"/>
    </source>
</evidence>
<organism evidence="3 4">
    <name type="scientific">Hevea brasiliensis</name>
    <name type="common">Para rubber tree</name>
    <name type="synonym">Siphonia brasiliensis</name>
    <dbReference type="NCBI Taxonomy" id="3981"/>
    <lineage>
        <taxon>Eukaryota</taxon>
        <taxon>Viridiplantae</taxon>
        <taxon>Streptophyta</taxon>
        <taxon>Embryophyta</taxon>
        <taxon>Tracheophyta</taxon>
        <taxon>Spermatophyta</taxon>
        <taxon>Magnoliopsida</taxon>
        <taxon>eudicotyledons</taxon>
        <taxon>Gunneridae</taxon>
        <taxon>Pentapetalae</taxon>
        <taxon>rosids</taxon>
        <taxon>fabids</taxon>
        <taxon>Malpighiales</taxon>
        <taxon>Euphorbiaceae</taxon>
        <taxon>Crotonoideae</taxon>
        <taxon>Micrandreae</taxon>
        <taxon>Hevea</taxon>
    </lineage>
</organism>
<dbReference type="FunFam" id="3.90.1300.10:FF:000004">
    <property type="entry name" value="Outer envelope protein 64, mitochondrial"/>
    <property type="match status" value="1"/>
</dbReference>
<sequence length="877" mass="96650">MTKPLGLIKAHASNPKLWVVIGVTVAGIAVLAETRRRRRKAVLMNREDFGAFVERFEILPFPQPPPPAAKQSLYGLTFAIEDIFDLKDYVTGFGNPDWRRTHDVAEKMAVVVTALLKNGATCVGKTVMDELAMGITGENMHYGTPINPQMSLFVPGGSSSGSAVAVAAELVDFALGTDTIGCIRIPAAFCGIFGYRPSHGTVSMIGAIPNSQSLDTIGCFARDPSVLHRVGHALLQLNAVEPRRARRLMFADDLFQLSKVPKQKTEYVISKAIGNLSGYQLPKHVNLGQYIASNVPSLKGFYEESTNLQNGTSALKALSSVMVSLQRYEFKKNHEEWIKSVKPKLAPDVSNHVLVAINTKYENIKTLYKIRSEMRACLQSLLKDDGILVIPTVADPPFKLNAKKGYSTESRDRAFILSGIAGMSGCCQVTIPLGKHDGCPISVSFISYHGADKFLLDTVLDMYSSLQEQVGIVSNLAPFPDTNGNMDASELLKEKGNAAFKGKQWNKAVNYYTEAIKLNGTNATYYCNRAAAYLELGCFQQAEEDCSKAISLDKKNVKAYLRRGTARESLLFYKKLLKTENHALTYDGDSGIARALLQILSLINDIPVSSRKYELVRSLAEKLIEENQSGDVEVLRLANRTSLSAAFERTLSQLEGTMMELGYEPVVNGRVGLGYGQVRYQLNRVFRAVRSVKEGTLGALGGRPREGVKWSEKLAAELLWLSQKLAACGCGEEAVWRWASATNLAWFALSAEPRLQSSLVKVSAFLFKQAKDWGLEEIEGKTTTTKANKEEDASGLVAIVMQSCTGTDVPVLSTSEKAELEKVLEELIGMMEQEEEQEQVLSLWLQHFTCCPSSDWPDLLPSYDRWCTTARRLLIPQ</sequence>
<dbReference type="Pfam" id="PF00515">
    <property type="entry name" value="TPR_1"/>
    <property type="match status" value="1"/>
</dbReference>
<evidence type="ECO:0000313" key="3">
    <source>
        <dbReference type="EMBL" id="KAF2294058.1"/>
    </source>
</evidence>
<feature type="repeat" description="TPR" evidence="1">
    <location>
        <begin position="523"/>
        <end position="556"/>
    </location>
</feature>
<dbReference type="InterPro" id="IPR019734">
    <property type="entry name" value="TPR_rpt"/>
</dbReference>
<feature type="domain" description="Amidase" evidence="2">
    <location>
        <begin position="335"/>
        <end position="456"/>
    </location>
</feature>
<evidence type="ECO:0000313" key="4">
    <source>
        <dbReference type="Proteomes" id="UP000467840"/>
    </source>
</evidence>
<dbReference type="SUPFAM" id="SSF75304">
    <property type="entry name" value="Amidase signature (AS) enzymes"/>
    <property type="match status" value="1"/>
</dbReference>
<dbReference type="PANTHER" id="PTHR46310:SF4">
    <property type="entry name" value="OUTER ENVELOPE PROTEIN 64, MITOCHONDRIAL"/>
    <property type="match status" value="1"/>
</dbReference>
<feature type="domain" description="Amidase" evidence="2">
    <location>
        <begin position="70"/>
        <end position="228"/>
    </location>
</feature>
<dbReference type="SMART" id="SM00028">
    <property type="entry name" value="TPR"/>
    <property type="match status" value="2"/>
</dbReference>
<dbReference type="Pfam" id="PF01425">
    <property type="entry name" value="Amidase"/>
    <property type="match status" value="2"/>
</dbReference>
<dbReference type="PANTHER" id="PTHR46310">
    <property type="entry name" value="AMIDASE 1"/>
    <property type="match status" value="1"/>
</dbReference>
<dbReference type="InterPro" id="IPR023631">
    <property type="entry name" value="Amidase_dom"/>
</dbReference>
<keyword evidence="4" id="KW-1185">Reference proteome</keyword>
<keyword evidence="1" id="KW-0802">TPR repeat</keyword>
<evidence type="ECO:0000259" key="2">
    <source>
        <dbReference type="Pfam" id="PF01425"/>
    </source>
</evidence>